<dbReference type="Gene3D" id="3.40.50.450">
    <property type="match status" value="1"/>
</dbReference>
<organism evidence="4 5">
    <name type="scientific">Allobranchiibius huperziae</name>
    <dbReference type="NCBI Taxonomy" id="1874116"/>
    <lineage>
        <taxon>Bacteria</taxon>
        <taxon>Bacillati</taxon>
        <taxon>Actinomycetota</taxon>
        <taxon>Actinomycetes</taxon>
        <taxon>Micrococcales</taxon>
        <taxon>Dermacoccaceae</taxon>
        <taxon>Allobranchiibius</taxon>
    </lineage>
</organism>
<evidence type="ECO:0000256" key="1">
    <source>
        <dbReference type="ARBA" id="ARBA00006525"/>
    </source>
</evidence>
<evidence type="ECO:0000259" key="2">
    <source>
        <dbReference type="Pfam" id="PF02481"/>
    </source>
</evidence>
<name>A0A853DHB3_9MICO</name>
<dbReference type="InterPro" id="IPR036388">
    <property type="entry name" value="WH-like_DNA-bd_sf"/>
</dbReference>
<dbReference type="InterPro" id="IPR041614">
    <property type="entry name" value="DprA_WH"/>
</dbReference>
<dbReference type="Pfam" id="PF17782">
    <property type="entry name" value="WHD_DprA"/>
    <property type="match status" value="1"/>
</dbReference>
<feature type="domain" description="DprA winged helix" evidence="3">
    <location>
        <begin position="303"/>
        <end position="362"/>
    </location>
</feature>
<comment type="similarity">
    <text evidence="1">Belongs to the DprA/Smf family.</text>
</comment>
<dbReference type="EMBL" id="JACCFW010000001">
    <property type="protein sequence ID" value="NYJ74130.1"/>
    <property type="molecule type" value="Genomic_DNA"/>
</dbReference>
<evidence type="ECO:0000313" key="4">
    <source>
        <dbReference type="EMBL" id="NYJ74130.1"/>
    </source>
</evidence>
<protein>
    <submittedName>
        <fullName evidence="4">DNA processing protein</fullName>
    </submittedName>
</protein>
<dbReference type="Proteomes" id="UP000571817">
    <property type="component" value="Unassembled WGS sequence"/>
</dbReference>
<keyword evidence="5" id="KW-1185">Reference proteome</keyword>
<dbReference type="AlphaFoldDB" id="A0A853DHB3"/>
<dbReference type="InterPro" id="IPR003488">
    <property type="entry name" value="DprA"/>
</dbReference>
<accession>A0A853DHB3</accession>
<dbReference type="PANTHER" id="PTHR43022:SF1">
    <property type="entry name" value="PROTEIN SMF"/>
    <property type="match status" value="1"/>
</dbReference>
<dbReference type="Gene3D" id="1.10.10.10">
    <property type="entry name" value="Winged helix-like DNA-binding domain superfamily/Winged helix DNA-binding domain"/>
    <property type="match status" value="1"/>
</dbReference>
<dbReference type="InterPro" id="IPR057666">
    <property type="entry name" value="DrpA_SLOG"/>
</dbReference>
<dbReference type="GO" id="GO:0009294">
    <property type="term" value="P:DNA-mediated transformation"/>
    <property type="evidence" value="ECO:0007669"/>
    <property type="project" value="InterPro"/>
</dbReference>
<evidence type="ECO:0000313" key="5">
    <source>
        <dbReference type="Proteomes" id="UP000571817"/>
    </source>
</evidence>
<dbReference type="PANTHER" id="PTHR43022">
    <property type="entry name" value="PROTEIN SMF"/>
    <property type="match status" value="1"/>
</dbReference>
<evidence type="ECO:0000259" key="3">
    <source>
        <dbReference type="Pfam" id="PF17782"/>
    </source>
</evidence>
<gene>
    <name evidence="4" type="ORF">HNR15_001093</name>
</gene>
<dbReference type="NCBIfam" id="TIGR00732">
    <property type="entry name" value="dprA"/>
    <property type="match status" value="1"/>
</dbReference>
<comment type="caution">
    <text evidence="4">The sequence shown here is derived from an EMBL/GenBank/DDBJ whole genome shotgun (WGS) entry which is preliminary data.</text>
</comment>
<proteinExistence type="inferred from homology"/>
<sequence length="367" mass="38003">MKTAKTQPDDRAARVALCKVGEPMDPTIATLVQERGTVGAWRAIATNADGAYDRFAARVSDLDLARVLHAADRLGIRVLVPGDPGWPRGLDDLELAPLCLWVRGCVDLAAVLARSVSVVGARLATAYGESVAGEIAHDLAVRRFAVVSGGAYGIDTAAHRGALAGDGVTIAAMAGGVDRLYPAGNHDLLEEIARTGAVVSECPPGASPQRHRFLARNRLIAAMTPGTVVVEAGIRSGSLNTARNAERLHRVVAAVPGPVTSTASVGTNELIRQGIASLVTDAAECAELFGELGADLAPRVEGAPAVGDDLPEVPRRVLEALPVRRSSTVDQLTRSAGLSVGDVLGGLGALEMRGLAARSPDGWRRAG</sequence>
<dbReference type="SUPFAM" id="SSF102405">
    <property type="entry name" value="MCP/YpsA-like"/>
    <property type="match status" value="1"/>
</dbReference>
<feature type="domain" description="Smf/DprA SLOG" evidence="2">
    <location>
        <begin position="78"/>
        <end position="288"/>
    </location>
</feature>
<dbReference type="Pfam" id="PF02481">
    <property type="entry name" value="DNA_processg_A"/>
    <property type="match status" value="1"/>
</dbReference>
<reference evidence="4 5" key="1">
    <citation type="submission" date="2020-07" db="EMBL/GenBank/DDBJ databases">
        <title>Sequencing the genomes of 1000 actinobacteria strains.</title>
        <authorList>
            <person name="Klenk H.-P."/>
        </authorList>
    </citation>
    <scope>NUCLEOTIDE SEQUENCE [LARGE SCALE GENOMIC DNA]</scope>
    <source>
        <strain evidence="4 5">DSM 29531</strain>
    </source>
</reference>